<evidence type="ECO:0000313" key="1">
    <source>
        <dbReference type="EMBL" id="CAG8779787.1"/>
    </source>
</evidence>
<protein>
    <submittedName>
        <fullName evidence="1">7686_t:CDS:1</fullName>
    </submittedName>
</protein>
<sequence length="185" mass="21065">IIVFSVLATLGKLGALKEKYSNIQIMALTSTLFEEDIIDEELCFLVLGKKDTSLEQIKQLMDLIKDVKKTNYAKIYCTRVKDCLEVQKMLNSNIKEKILESGVKQADTKEEILDMLKVVEALYKKNDKLIIPLGMIEVFSFLKNKQLQNKKLNLELDNHKTAKVLNTKVLVELALANLVCFSLVK</sequence>
<gene>
    <name evidence="1" type="ORF">GMARGA_LOCUS19562</name>
</gene>
<name>A0ABN7VKT9_GIGMA</name>
<comment type="caution">
    <text evidence="1">The sequence shown here is derived from an EMBL/GenBank/DDBJ whole genome shotgun (WGS) entry which is preliminary data.</text>
</comment>
<keyword evidence="2" id="KW-1185">Reference proteome</keyword>
<evidence type="ECO:0000313" key="2">
    <source>
        <dbReference type="Proteomes" id="UP000789901"/>
    </source>
</evidence>
<organism evidence="1 2">
    <name type="scientific">Gigaspora margarita</name>
    <dbReference type="NCBI Taxonomy" id="4874"/>
    <lineage>
        <taxon>Eukaryota</taxon>
        <taxon>Fungi</taxon>
        <taxon>Fungi incertae sedis</taxon>
        <taxon>Mucoromycota</taxon>
        <taxon>Glomeromycotina</taxon>
        <taxon>Glomeromycetes</taxon>
        <taxon>Diversisporales</taxon>
        <taxon>Gigasporaceae</taxon>
        <taxon>Gigaspora</taxon>
    </lineage>
</organism>
<accession>A0ABN7VKT9</accession>
<dbReference type="EMBL" id="CAJVQB010016417">
    <property type="protein sequence ID" value="CAG8779787.1"/>
    <property type="molecule type" value="Genomic_DNA"/>
</dbReference>
<dbReference type="Proteomes" id="UP000789901">
    <property type="component" value="Unassembled WGS sequence"/>
</dbReference>
<feature type="non-terminal residue" evidence="1">
    <location>
        <position position="1"/>
    </location>
</feature>
<proteinExistence type="predicted"/>
<reference evidence="1 2" key="1">
    <citation type="submission" date="2021-06" db="EMBL/GenBank/DDBJ databases">
        <authorList>
            <person name="Kallberg Y."/>
            <person name="Tangrot J."/>
            <person name="Rosling A."/>
        </authorList>
    </citation>
    <scope>NUCLEOTIDE SEQUENCE [LARGE SCALE GENOMIC DNA]</scope>
    <source>
        <strain evidence="1 2">120-4 pot B 10/14</strain>
    </source>
</reference>